<sequence>MDFPLSVIMITAVCKLFYPGLMLLFIELLAENFCGHRLLL</sequence>
<evidence type="ECO:0000256" key="1">
    <source>
        <dbReference type="SAM" id="Phobius"/>
    </source>
</evidence>
<proteinExistence type="predicted"/>
<keyword evidence="1" id="KW-1133">Transmembrane helix</keyword>
<name>A0A2P2NR25_RHIMU</name>
<organism evidence="2">
    <name type="scientific">Rhizophora mucronata</name>
    <name type="common">Asiatic mangrove</name>
    <dbReference type="NCBI Taxonomy" id="61149"/>
    <lineage>
        <taxon>Eukaryota</taxon>
        <taxon>Viridiplantae</taxon>
        <taxon>Streptophyta</taxon>
        <taxon>Embryophyta</taxon>
        <taxon>Tracheophyta</taxon>
        <taxon>Spermatophyta</taxon>
        <taxon>Magnoliopsida</taxon>
        <taxon>eudicotyledons</taxon>
        <taxon>Gunneridae</taxon>
        <taxon>Pentapetalae</taxon>
        <taxon>rosids</taxon>
        <taxon>fabids</taxon>
        <taxon>Malpighiales</taxon>
        <taxon>Rhizophoraceae</taxon>
        <taxon>Rhizophora</taxon>
    </lineage>
</organism>
<dbReference type="AlphaFoldDB" id="A0A2P2NR25"/>
<keyword evidence="1" id="KW-0812">Transmembrane</keyword>
<keyword evidence="1" id="KW-0472">Membrane</keyword>
<feature type="transmembrane region" description="Helical" evidence="1">
    <location>
        <begin position="6"/>
        <end position="30"/>
    </location>
</feature>
<protein>
    <submittedName>
        <fullName evidence="2">Uncharacterized protein</fullName>
    </submittedName>
</protein>
<dbReference type="EMBL" id="GGEC01064376">
    <property type="protein sequence ID" value="MBX44860.1"/>
    <property type="molecule type" value="Transcribed_RNA"/>
</dbReference>
<reference evidence="2" key="1">
    <citation type="submission" date="2018-02" db="EMBL/GenBank/DDBJ databases">
        <title>Rhizophora mucronata_Transcriptome.</title>
        <authorList>
            <person name="Meera S.P."/>
            <person name="Sreeshan A."/>
            <person name="Augustine A."/>
        </authorList>
    </citation>
    <scope>NUCLEOTIDE SEQUENCE</scope>
    <source>
        <tissue evidence="2">Leaf</tissue>
    </source>
</reference>
<accession>A0A2P2NR25</accession>
<evidence type="ECO:0000313" key="2">
    <source>
        <dbReference type="EMBL" id="MBX44860.1"/>
    </source>
</evidence>